<comment type="caution">
    <text evidence="2">The sequence shown here is derived from an EMBL/GenBank/DDBJ whole genome shotgun (WGS) entry which is preliminary data.</text>
</comment>
<reference evidence="2 3" key="1">
    <citation type="submission" date="2020-07" db="EMBL/GenBank/DDBJ databases">
        <title>Taxonomic revisions and descriptions of new bacterial species based on genomic comparisons in the high-G+C-content subgroup of the family Alcaligenaceae.</title>
        <authorList>
            <person name="Szabo A."/>
            <person name="Felfoldi T."/>
        </authorList>
    </citation>
    <scope>NUCLEOTIDE SEQUENCE [LARGE SCALE GENOMIC DNA]</scope>
    <source>
        <strain evidence="2 3">DSM 25264</strain>
    </source>
</reference>
<organism evidence="2 3">
    <name type="scientific">Allopusillimonas soli</name>
    <dbReference type="NCBI Taxonomy" id="659016"/>
    <lineage>
        <taxon>Bacteria</taxon>
        <taxon>Pseudomonadati</taxon>
        <taxon>Pseudomonadota</taxon>
        <taxon>Betaproteobacteria</taxon>
        <taxon>Burkholderiales</taxon>
        <taxon>Alcaligenaceae</taxon>
        <taxon>Allopusillimonas</taxon>
    </lineage>
</organism>
<feature type="transmembrane region" description="Helical" evidence="1">
    <location>
        <begin position="34"/>
        <end position="55"/>
    </location>
</feature>
<evidence type="ECO:0000313" key="2">
    <source>
        <dbReference type="EMBL" id="NYT36730.1"/>
    </source>
</evidence>
<accession>A0A853FCZ1</accession>
<proteinExistence type="predicted"/>
<keyword evidence="3" id="KW-1185">Reference proteome</keyword>
<keyword evidence="1" id="KW-0472">Membrane</keyword>
<evidence type="ECO:0000256" key="1">
    <source>
        <dbReference type="SAM" id="Phobius"/>
    </source>
</evidence>
<keyword evidence="1" id="KW-1133">Transmembrane helix</keyword>
<evidence type="ECO:0000313" key="3">
    <source>
        <dbReference type="Proteomes" id="UP000580517"/>
    </source>
</evidence>
<gene>
    <name evidence="2" type="ORF">H0A68_07575</name>
</gene>
<dbReference type="Proteomes" id="UP000580517">
    <property type="component" value="Unassembled WGS sequence"/>
</dbReference>
<name>A0A853FCZ1_9BURK</name>
<protein>
    <submittedName>
        <fullName evidence="2">Uncharacterized protein</fullName>
    </submittedName>
</protein>
<dbReference type="RefSeq" id="WP_129968674.1">
    <property type="nucleotide sequence ID" value="NZ_JACCEW010000002.1"/>
</dbReference>
<dbReference type="AlphaFoldDB" id="A0A853FCZ1"/>
<sequence>MPLILLLIPILFGFAIYGLVRLHEHFTSMYGWPIGIMAVLAAVALACSPFVLAILRYRRFHGVKIGGQRVLTLYASWGELRLDALSKQGSIVRGSDRTDFIFADIGSAHAVRNDQGWSLVVTLHHAAQKEWRLPMPSARETRRWARILSYAAAQQL</sequence>
<dbReference type="EMBL" id="JACCEW010000002">
    <property type="protein sequence ID" value="NYT36730.1"/>
    <property type="molecule type" value="Genomic_DNA"/>
</dbReference>
<dbReference type="OrthoDB" id="8964358at2"/>
<keyword evidence="1" id="KW-0812">Transmembrane</keyword>